<dbReference type="GO" id="GO:0003700">
    <property type="term" value="F:DNA-binding transcription factor activity"/>
    <property type="evidence" value="ECO:0007669"/>
    <property type="project" value="TreeGrafter"/>
</dbReference>
<evidence type="ECO:0000256" key="3">
    <source>
        <dbReference type="ARBA" id="ARBA00023163"/>
    </source>
</evidence>
<protein>
    <recommendedName>
        <fullName evidence="5">HTH tetR-type domain-containing protein</fullName>
    </recommendedName>
</protein>
<dbReference type="InterPro" id="IPR025996">
    <property type="entry name" value="MT1864/Rv1816-like_C"/>
</dbReference>
<dbReference type="PROSITE" id="PS50977">
    <property type="entry name" value="HTH_TETR_2"/>
    <property type="match status" value="1"/>
</dbReference>
<proteinExistence type="predicted"/>
<evidence type="ECO:0000256" key="1">
    <source>
        <dbReference type="ARBA" id="ARBA00023015"/>
    </source>
</evidence>
<name>A0A1E5XW36_9HYPH</name>
<dbReference type="SUPFAM" id="SSF48498">
    <property type="entry name" value="Tetracyclin repressor-like, C-terminal domain"/>
    <property type="match status" value="1"/>
</dbReference>
<dbReference type="AlphaFoldDB" id="A0A1E5XW36"/>
<dbReference type="InterPro" id="IPR009057">
    <property type="entry name" value="Homeodomain-like_sf"/>
</dbReference>
<dbReference type="Proteomes" id="UP000095463">
    <property type="component" value="Unassembled WGS sequence"/>
</dbReference>
<feature type="domain" description="HTH tetR-type" evidence="5">
    <location>
        <begin position="13"/>
        <end position="73"/>
    </location>
</feature>
<dbReference type="InterPro" id="IPR050109">
    <property type="entry name" value="HTH-type_TetR-like_transc_reg"/>
</dbReference>
<comment type="caution">
    <text evidence="6">The sequence shown here is derived from an EMBL/GenBank/DDBJ whole genome shotgun (WGS) entry which is preliminary data.</text>
</comment>
<organism evidence="6 7">
    <name type="scientific">Devosia insulae DS-56</name>
    <dbReference type="NCBI Taxonomy" id="1116389"/>
    <lineage>
        <taxon>Bacteria</taxon>
        <taxon>Pseudomonadati</taxon>
        <taxon>Pseudomonadota</taxon>
        <taxon>Alphaproteobacteria</taxon>
        <taxon>Hyphomicrobiales</taxon>
        <taxon>Devosiaceae</taxon>
        <taxon>Devosia</taxon>
    </lineage>
</organism>
<dbReference type="Pfam" id="PF13305">
    <property type="entry name" value="TetR_C_33"/>
    <property type="match status" value="1"/>
</dbReference>
<reference evidence="6 7" key="1">
    <citation type="journal article" date="2015" name="Genome Announc.">
        <title>Genome Assemblies of Three Soil-Associated Devosia species: D. insulae, D. limi, and D. soli.</title>
        <authorList>
            <person name="Hassan Y.I."/>
            <person name="Lepp D."/>
            <person name="Zhou T."/>
        </authorList>
    </citation>
    <scope>NUCLEOTIDE SEQUENCE [LARGE SCALE GENOMIC DNA]</scope>
    <source>
        <strain evidence="6 7">DS-56</strain>
    </source>
</reference>
<accession>A0A1E5XW36</accession>
<dbReference type="EMBL" id="LAJE02000053">
    <property type="protein sequence ID" value="OEO32808.1"/>
    <property type="molecule type" value="Genomic_DNA"/>
</dbReference>
<evidence type="ECO:0000256" key="4">
    <source>
        <dbReference type="PROSITE-ProRule" id="PRU00335"/>
    </source>
</evidence>
<dbReference type="RefSeq" id="WP_069908046.1">
    <property type="nucleotide sequence ID" value="NZ_LAJE02000053.1"/>
</dbReference>
<evidence type="ECO:0000313" key="7">
    <source>
        <dbReference type="Proteomes" id="UP000095463"/>
    </source>
</evidence>
<dbReference type="Pfam" id="PF00440">
    <property type="entry name" value="TetR_N"/>
    <property type="match status" value="1"/>
</dbReference>
<keyword evidence="7" id="KW-1185">Reference proteome</keyword>
<dbReference type="InterPro" id="IPR001647">
    <property type="entry name" value="HTH_TetR"/>
</dbReference>
<evidence type="ECO:0000313" key="6">
    <source>
        <dbReference type="EMBL" id="OEO32808.1"/>
    </source>
</evidence>
<keyword evidence="2 4" id="KW-0238">DNA-binding</keyword>
<dbReference type="InterPro" id="IPR036271">
    <property type="entry name" value="Tet_transcr_reg_TetR-rel_C_sf"/>
</dbReference>
<dbReference type="SUPFAM" id="SSF46689">
    <property type="entry name" value="Homeodomain-like"/>
    <property type="match status" value="1"/>
</dbReference>
<gene>
    <name evidence="6" type="ORF">VW23_009690</name>
</gene>
<feature type="DNA-binding region" description="H-T-H motif" evidence="4">
    <location>
        <begin position="36"/>
        <end position="55"/>
    </location>
</feature>
<evidence type="ECO:0000256" key="2">
    <source>
        <dbReference type="ARBA" id="ARBA00023125"/>
    </source>
</evidence>
<sequence length="199" mass="21392">MSTSEPTDRYHHGDLRRALVEAALELLLEGGTEALGMRELARRVGVSSAAPYRHFRDKQALIQAVAAAGFALFLEAVEAAKAGVAADEQFGAMAEAYVQFALRYPRLYKLMFSSELGKFEDKDLRRAADAAYASLAVAAAKEDPEAPGEAAISAWAFVHGLSLLLLDEQLLGVSAANAGPLVRALTRRHAQRFGKPHSA</sequence>
<evidence type="ECO:0000259" key="5">
    <source>
        <dbReference type="PROSITE" id="PS50977"/>
    </source>
</evidence>
<dbReference type="PRINTS" id="PR00455">
    <property type="entry name" value="HTHTETR"/>
</dbReference>
<dbReference type="PANTHER" id="PTHR30055:SF220">
    <property type="entry name" value="TETR-FAMILY REGULATORY PROTEIN"/>
    <property type="match status" value="1"/>
</dbReference>
<dbReference type="PANTHER" id="PTHR30055">
    <property type="entry name" value="HTH-TYPE TRANSCRIPTIONAL REGULATOR RUTR"/>
    <property type="match status" value="1"/>
</dbReference>
<dbReference type="Gene3D" id="1.10.357.10">
    <property type="entry name" value="Tetracycline Repressor, domain 2"/>
    <property type="match status" value="1"/>
</dbReference>
<keyword evidence="1" id="KW-0805">Transcription regulation</keyword>
<keyword evidence="3" id="KW-0804">Transcription</keyword>
<dbReference type="GO" id="GO:0000976">
    <property type="term" value="F:transcription cis-regulatory region binding"/>
    <property type="evidence" value="ECO:0007669"/>
    <property type="project" value="TreeGrafter"/>
</dbReference>
<dbReference type="OrthoDB" id="7056813at2"/>